<reference evidence="1 2" key="2">
    <citation type="journal article" date="2022" name="Mol. Ecol. Resour.">
        <title>The genomes of chicory, endive, great burdock and yacon provide insights into Asteraceae paleo-polyploidization history and plant inulin production.</title>
        <authorList>
            <person name="Fan W."/>
            <person name="Wang S."/>
            <person name="Wang H."/>
            <person name="Wang A."/>
            <person name="Jiang F."/>
            <person name="Liu H."/>
            <person name="Zhao H."/>
            <person name="Xu D."/>
            <person name="Zhang Y."/>
        </authorList>
    </citation>
    <scope>NUCLEOTIDE SEQUENCE [LARGE SCALE GENOMIC DNA]</scope>
    <source>
        <strain evidence="2">cv. Yunnan</strain>
        <tissue evidence="1">Leaves</tissue>
    </source>
</reference>
<gene>
    <name evidence="1" type="ORF">L1987_82209</name>
</gene>
<accession>A0ACB8YAT7</accession>
<name>A0ACB8YAT7_9ASTR</name>
<dbReference type="Proteomes" id="UP001056120">
    <property type="component" value="Linkage Group LG28"/>
</dbReference>
<comment type="caution">
    <text evidence="1">The sequence shown here is derived from an EMBL/GenBank/DDBJ whole genome shotgun (WGS) entry which is preliminary data.</text>
</comment>
<reference evidence="2" key="1">
    <citation type="journal article" date="2022" name="Mol. Ecol. Resour.">
        <title>The genomes of chicory, endive, great burdock and yacon provide insights into Asteraceae palaeo-polyploidization history and plant inulin production.</title>
        <authorList>
            <person name="Fan W."/>
            <person name="Wang S."/>
            <person name="Wang H."/>
            <person name="Wang A."/>
            <person name="Jiang F."/>
            <person name="Liu H."/>
            <person name="Zhao H."/>
            <person name="Xu D."/>
            <person name="Zhang Y."/>
        </authorList>
    </citation>
    <scope>NUCLEOTIDE SEQUENCE [LARGE SCALE GENOMIC DNA]</scope>
    <source>
        <strain evidence="2">cv. Yunnan</strain>
    </source>
</reference>
<evidence type="ECO:0000313" key="1">
    <source>
        <dbReference type="EMBL" id="KAI3682312.1"/>
    </source>
</evidence>
<keyword evidence="2" id="KW-1185">Reference proteome</keyword>
<sequence length="189" mass="21092">MVTSRHLAGSDMAGRGNEEHRCMSKSSLRDEDNKEHQRGKHHYGRKITWATCGLREHCPTCGVAGPLKQASAKDEKRSQKSSKKTAVKVVYISNPMKIKASPSEFRAVVQQLTGRYANSQPSPGIVNKDHHHQEEEGGVHQQKWQRSISDLSYEFAGCGEDDQVMDEFVVTPQIMLDGFSPLMPSHFGS</sequence>
<evidence type="ECO:0000313" key="2">
    <source>
        <dbReference type="Proteomes" id="UP001056120"/>
    </source>
</evidence>
<dbReference type="EMBL" id="CM042045">
    <property type="protein sequence ID" value="KAI3682312.1"/>
    <property type="molecule type" value="Genomic_DNA"/>
</dbReference>
<organism evidence="1 2">
    <name type="scientific">Smallanthus sonchifolius</name>
    <dbReference type="NCBI Taxonomy" id="185202"/>
    <lineage>
        <taxon>Eukaryota</taxon>
        <taxon>Viridiplantae</taxon>
        <taxon>Streptophyta</taxon>
        <taxon>Embryophyta</taxon>
        <taxon>Tracheophyta</taxon>
        <taxon>Spermatophyta</taxon>
        <taxon>Magnoliopsida</taxon>
        <taxon>eudicotyledons</taxon>
        <taxon>Gunneridae</taxon>
        <taxon>Pentapetalae</taxon>
        <taxon>asterids</taxon>
        <taxon>campanulids</taxon>
        <taxon>Asterales</taxon>
        <taxon>Asteraceae</taxon>
        <taxon>Asteroideae</taxon>
        <taxon>Heliantheae alliance</taxon>
        <taxon>Millerieae</taxon>
        <taxon>Smallanthus</taxon>
    </lineage>
</organism>
<proteinExistence type="predicted"/>
<protein>
    <submittedName>
        <fullName evidence="1">Uncharacterized protein</fullName>
    </submittedName>
</protein>